<dbReference type="SUPFAM" id="SSF53448">
    <property type="entry name" value="Nucleotide-diphospho-sugar transferases"/>
    <property type="match status" value="1"/>
</dbReference>
<protein>
    <submittedName>
        <fullName evidence="2">Glycosyl transferase family 2</fullName>
    </submittedName>
</protein>
<dbReference type="InterPro" id="IPR029044">
    <property type="entry name" value="Nucleotide-diphossugar_trans"/>
</dbReference>
<dbReference type="InterPro" id="IPR001173">
    <property type="entry name" value="Glyco_trans_2-like"/>
</dbReference>
<keyword evidence="2" id="KW-0808">Transferase</keyword>
<dbReference type="GO" id="GO:0016740">
    <property type="term" value="F:transferase activity"/>
    <property type="evidence" value="ECO:0007669"/>
    <property type="project" value="UniProtKB-KW"/>
</dbReference>
<accession>A0A3G9CL58</accession>
<proteinExistence type="predicted"/>
<gene>
    <name evidence="2" type="primary">ORF297</name>
</gene>
<sequence length="297" mass="34450">MDKTGILIVNGFDRWGIWGKFNQQEAVSYPWIDVCLRQVERHSKHSNYEIYLYDNSRLEELYKIIKSYPNIRTFPSRVLLNFLGRFEKRFPAQINTIFAKLNIEKWHPKALNFLVKKLNKDIKYLICLDSDAFPIRDGWIETLIEHLENGASIVGVYRNEMAPKITPFIHVSCLCMRKKDFLDNKFSFEQGGGQDVGQIVTLELLKNHKKVIGLPRSNTKNLHFLIGGVYGNLIYHHGAGSRKAKFHTSADLKDDEQIRVDLRNAVFQDLDAFIGELVSCKYEDIISKPISTLEYHL</sequence>
<feature type="domain" description="Glycosyltransferase 2-like" evidence="1">
    <location>
        <begin position="29"/>
        <end position="158"/>
    </location>
</feature>
<dbReference type="Pfam" id="PF00535">
    <property type="entry name" value="Glycos_transf_2"/>
    <property type="match status" value="1"/>
</dbReference>
<reference evidence="2" key="1">
    <citation type="journal article" date="2014" name="Life">
        <title>Cellular Dynamics Drives the Emergence of Supracellular Structure in the Cyanobacterium, Phormidium sp. KS.</title>
        <authorList>
            <person name="Sato N."/>
            <person name="Katsumata Y."/>
            <person name="Sato K."/>
            <person name="Tajima N."/>
        </authorList>
    </citation>
    <scope>NUCLEOTIDE SEQUENCE</scope>
    <source>
        <strain evidence="2">KS</strain>
    </source>
</reference>
<dbReference type="Gene3D" id="3.90.550.10">
    <property type="entry name" value="Spore Coat Polysaccharide Biosynthesis Protein SpsA, Chain A"/>
    <property type="match status" value="1"/>
</dbReference>
<dbReference type="AlphaFoldDB" id="A0A3G9CL58"/>
<evidence type="ECO:0000313" key="2">
    <source>
        <dbReference type="EMBL" id="BAP91649.1"/>
    </source>
</evidence>
<dbReference type="EMBL" id="AB992256">
    <property type="protein sequence ID" value="BAP91649.1"/>
    <property type="molecule type" value="Genomic_DNA"/>
</dbReference>
<name>A0A3G9CL58_9CYAN</name>
<evidence type="ECO:0000259" key="1">
    <source>
        <dbReference type="Pfam" id="PF00535"/>
    </source>
</evidence>
<organism evidence="2">
    <name type="scientific">Phormidium sp. KS</name>
    <dbReference type="NCBI Taxonomy" id="654446"/>
    <lineage>
        <taxon>Bacteria</taxon>
        <taxon>Bacillati</taxon>
        <taxon>Cyanobacteriota</taxon>
        <taxon>Cyanophyceae</taxon>
        <taxon>Oscillatoriophycideae</taxon>
        <taxon>Oscillatoriales</taxon>
        <taxon>Oscillatoriaceae</taxon>
        <taxon>Phormidium</taxon>
    </lineage>
</organism>